<protein>
    <submittedName>
        <fullName evidence="1">Uncharacterized protein</fullName>
    </submittedName>
</protein>
<evidence type="ECO:0000313" key="2">
    <source>
        <dbReference type="Proteomes" id="UP000598996"/>
    </source>
</evidence>
<keyword evidence="2" id="KW-1185">Reference proteome</keyword>
<organism evidence="1 2">
    <name type="scientific">Paractinoplanes lichenicola</name>
    <dbReference type="NCBI Taxonomy" id="2802976"/>
    <lineage>
        <taxon>Bacteria</taxon>
        <taxon>Bacillati</taxon>
        <taxon>Actinomycetota</taxon>
        <taxon>Actinomycetes</taxon>
        <taxon>Micromonosporales</taxon>
        <taxon>Micromonosporaceae</taxon>
        <taxon>Paractinoplanes</taxon>
    </lineage>
</organism>
<name>A0ABS1VMF8_9ACTN</name>
<evidence type="ECO:0000313" key="1">
    <source>
        <dbReference type="EMBL" id="MBL7255829.1"/>
    </source>
</evidence>
<proteinExistence type="predicted"/>
<reference evidence="1 2" key="1">
    <citation type="submission" date="2021-01" db="EMBL/GenBank/DDBJ databases">
        <title>Actinoplanes sp. nov. LDG1-01 isolated from lichen.</title>
        <authorList>
            <person name="Saeng-In P."/>
            <person name="Phongsopitanun W."/>
            <person name="Kanchanasin P."/>
            <person name="Yuki M."/>
            <person name="Kudo T."/>
            <person name="Ohkuma M."/>
            <person name="Tanasupawat S."/>
        </authorList>
    </citation>
    <scope>NUCLEOTIDE SEQUENCE [LARGE SCALE GENOMIC DNA]</scope>
    <source>
        <strain evidence="1 2">LDG1-01</strain>
    </source>
</reference>
<dbReference type="Proteomes" id="UP000598996">
    <property type="component" value="Unassembled WGS sequence"/>
</dbReference>
<dbReference type="RefSeq" id="WP_202992331.1">
    <property type="nucleotide sequence ID" value="NZ_JAENHO010000004.1"/>
</dbReference>
<gene>
    <name evidence="1" type="ORF">JKJ07_16115</name>
</gene>
<comment type="caution">
    <text evidence="1">The sequence shown here is derived from an EMBL/GenBank/DDBJ whole genome shotgun (WGS) entry which is preliminary data.</text>
</comment>
<sequence>MKLVLSHKLYQGDVRFEGTTLAGRLDNSDRSGHLVVSADVRDWHVTGAPAGMGDLDPQSFRDVANSILRRPDEIILNFGSFDLTVRFRDGVKTVAFRSQTHAEMTFDAPELLRDLTDAVRAVSD</sequence>
<accession>A0ABS1VMF8</accession>
<dbReference type="EMBL" id="JAENHO010000004">
    <property type="protein sequence ID" value="MBL7255829.1"/>
    <property type="molecule type" value="Genomic_DNA"/>
</dbReference>